<dbReference type="Pfam" id="PF00691">
    <property type="entry name" value="OmpA"/>
    <property type="match status" value="1"/>
</dbReference>
<name>A0A844ZRQ1_9SPHN</name>
<proteinExistence type="predicted"/>
<dbReference type="OrthoDB" id="9810367at2"/>
<dbReference type="InterPro" id="IPR050330">
    <property type="entry name" value="Bact_OuterMem_StrucFunc"/>
</dbReference>
<dbReference type="InterPro" id="IPR036737">
    <property type="entry name" value="OmpA-like_sf"/>
</dbReference>
<evidence type="ECO:0000256" key="2">
    <source>
        <dbReference type="SAM" id="SignalP"/>
    </source>
</evidence>
<sequence length="150" mass="16085">MLNRAIIVVALMAAALGNAPLAIAKEPVYAAKPSGQQAQSNSIYFESESAQITPSGLRLLESLVKYHLADSGKHVHLEGHADTSLTEAESMKLSKARALAVAKAFVDLGVDPSRISVTYAGEMDQARRTADGVREPLNRRVEMTVIIIES</sequence>
<dbReference type="EMBL" id="WTYX01000001">
    <property type="protein sequence ID" value="MXO90194.1"/>
    <property type="molecule type" value="Genomic_DNA"/>
</dbReference>
<gene>
    <name evidence="4" type="ORF">GRI41_05135</name>
</gene>
<dbReference type="GO" id="GO:0016020">
    <property type="term" value="C:membrane"/>
    <property type="evidence" value="ECO:0007669"/>
    <property type="project" value="UniProtKB-UniRule"/>
</dbReference>
<accession>A0A844ZRQ1</accession>
<comment type="caution">
    <text evidence="4">The sequence shown here is derived from an EMBL/GenBank/DDBJ whole genome shotgun (WGS) entry which is preliminary data.</text>
</comment>
<dbReference type="CDD" id="cd07185">
    <property type="entry name" value="OmpA_C-like"/>
    <property type="match status" value="1"/>
</dbReference>
<keyword evidence="5" id="KW-1185">Reference proteome</keyword>
<dbReference type="Gene3D" id="3.30.1330.60">
    <property type="entry name" value="OmpA-like domain"/>
    <property type="match status" value="1"/>
</dbReference>
<feature type="chain" id="PRO_5032411949" evidence="2">
    <location>
        <begin position="25"/>
        <end position="150"/>
    </location>
</feature>
<keyword evidence="1" id="KW-0472">Membrane</keyword>
<dbReference type="PROSITE" id="PS51123">
    <property type="entry name" value="OMPA_2"/>
    <property type="match status" value="1"/>
</dbReference>
<dbReference type="RefSeq" id="WP_160603671.1">
    <property type="nucleotide sequence ID" value="NZ_WTYX01000001.1"/>
</dbReference>
<evidence type="ECO:0000313" key="4">
    <source>
        <dbReference type="EMBL" id="MXO90194.1"/>
    </source>
</evidence>
<dbReference type="SUPFAM" id="SSF103088">
    <property type="entry name" value="OmpA-like"/>
    <property type="match status" value="1"/>
</dbReference>
<dbReference type="Proteomes" id="UP000442714">
    <property type="component" value="Unassembled WGS sequence"/>
</dbReference>
<evidence type="ECO:0000313" key="5">
    <source>
        <dbReference type="Proteomes" id="UP000442714"/>
    </source>
</evidence>
<dbReference type="InterPro" id="IPR006665">
    <property type="entry name" value="OmpA-like"/>
</dbReference>
<feature type="domain" description="OmpA-like" evidence="3">
    <location>
        <begin position="32"/>
        <end position="149"/>
    </location>
</feature>
<dbReference type="PANTHER" id="PTHR30329">
    <property type="entry name" value="STATOR ELEMENT OF FLAGELLAR MOTOR COMPLEX"/>
    <property type="match status" value="1"/>
</dbReference>
<reference evidence="4 5" key="1">
    <citation type="submission" date="2019-12" db="EMBL/GenBank/DDBJ databases">
        <title>Genomic-based taxomic classification of the family Erythrobacteraceae.</title>
        <authorList>
            <person name="Xu L."/>
        </authorList>
    </citation>
    <scope>NUCLEOTIDE SEQUENCE [LARGE SCALE GENOMIC DNA]</scope>
    <source>
        <strain evidence="4 5">KCTC 52763</strain>
    </source>
</reference>
<dbReference type="AlphaFoldDB" id="A0A844ZRQ1"/>
<protein>
    <submittedName>
        <fullName evidence="4">OmpA family protein</fullName>
    </submittedName>
</protein>
<evidence type="ECO:0000259" key="3">
    <source>
        <dbReference type="PROSITE" id="PS51123"/>
    </source>
</evidence>
<organism evidence="4 5">
    <name type="scientific">Pontixanthobacter aquaemixtae</name>
    <dbReference type="NCBI Taxonomy" id="1958940"/>
    <lineage>
        <taxon>Bacteria</taxon>
        <taxon>Pseudomonadati</taxon>
        <taxon>Pseudomonadota</taxon>
        <taxon>Alphaproteobacteria</taxon>
        <taxon>Sphingomonadales</taxon>
        <taxon>Erythrobacteraceae</taxon>
        <taxon>Pontixanthobacter</taxon>
    </lineage>
</organism>
<keyword evidence="2" id="KW-0732">Signal</keyword>
<dbReference type="PANTHER" id="PTHR30329:SF21">
    <property type="entry name" value="LIPOPROTEIN YIAD-RELATED"/>
    <property type="match status" value="1"/>
</dbReference>
<feature type="signal peptide" evidence="2">
    <location>
        <begin position="1"/>
        <end position="24"/>
    </location>
</feature>
<evidence type="ECO:0000256" key="1">
    <source>
        <dbReference type="PROSITE-ProRule" id="PRU00473"/>
    </source>
</evidence>